<evidence type="ECO:0000313" key="2">
    <source>
        <dbReference type="Proteomes" id="UP000535937"/>
    </source>
</evidence>
<dbReference type="Proteomes" id="UP000535937">
    <property type="component" value="Unassembled WGS sequence"/>
</dbReference>
<accession>A0A7W4W8U0</accession>
<protein>
    <submittedName>
        <fullName evidence="1">Uncharacterized protein</fullName>
    </submittedName>
</protein>
<comment type="caution">
    <text evidence="1">The sequence shown here is derived from an EMBL/GenBank/DDBJ whole genome shotgun (WGS) entry which is preliminary data.</text>
</comment>
<evidence type="ECO:0000313" key="1">
    <source>
        <dbReference type="EMBL" id="MBB3059791.1"/>
    </source>
</evidence>
<gene>
    <name evidence="1" type="ORF">FHS09_000599</name>
</gene>
<keyword evidence="2" id="KW-1185">Reference proteome</keyword>
<name>A0A7W4W8U0_9GAMM</name>
<sequence length="30" mass="3383">MAAIGVRYASQAHHSHDRFCLGAILVEWDQ</sequence>
<dbReference type="EMBL" id="JACHWZ010000002">
    <property type="protein sequence ID" value="MBB3059791.1"/>
    <property type="molecule type" value="Genomic_DNA"/>
</dbReference>
<organism evidence="1 2">
    <name type="scientific">Microbulbifer rhizosphaerae</name>
    <dbReference type="NCBI Taxonomy" id="1562603"/>
    <lineage>
        <taxon>Bacteria</taxon>
        <taxon>Pseudomonadati</taxon>
        <taxon>Pseudomonadota</taxon>
        <taxon>Gammaproteobacteria</taxon>
        <taxon>Cellvibrionales</taxon>
        <taxon>Microbulbiferaceae</taxon>
        <taxon>Microbulbifer</taxon>
    </lineage>
</organism>
<proteinExistence type="predicted"/>
<dbReference type="AlphaFoldDB" id="A0A7W4W8U0"/>
<reference evidence="1 2" key="1">
    <citation type="submission" date="2020-08" db="EMBL/GenBank/DDBJ databases">
        <title>Genomic Encyclopedia of Type Strains, Phase III (KMG-III): the genomes of soil and plant-associated and newly described type strains.</title>
        <authorList>
            <person name="Whitman W."/>
        </authorList>
    </citation>
    <scope>NUCLEOTIDE SEQUENCE [LARGE SCALE GENOMIC DNA]</scope>
    <source>
        <strain evidence="1 2">CECT 8799</strain>
    </source>
</reference>